<gene>
    <name evidence="1" type="ORF">GALMADRAFT_245556</name>
</gene>
<evidence type="ECO:0000313" key="2">
    <source>
        <dbReference type="Proteomes" id="UP000027222"/>
    </source>
</evidence>
<reference evidence="2" key="1">
    <citation type="journal article" date="2014" name="Proc. Natl. Acad. Sci. U.S.A.">
        <title>Extensive sampling of basidiomycete genomes demonstrates inadequacy of the white-rot/brown-rot paradigm for wood decay fungi.</title>
        <authorList>
            <person name="Riley R."/>
            <person name="Salamov A.A."/>
            <person name="Brown D.W."/>
            <person name="Nagy L.G."/>
            <person name="Floudas D."/>
            <person name="Held B.W."/>
            <person name="Levasseur A."/>
            <person name="Lombard V."/>
            <person name="Morin E."/>
            <person name="Otillar R."/>
            <person name="Lindquist E.A."/>
            <person name="Sun H."/>
            <person name="LaButti K.M."/>
            <person name="Schmutz J."/>
            <person name="Jabbour D."/>
            <person name="Luo H."/>
            <person name="Baker S.E."/>
            <person name="Pisabarro A.G."/>
            <person name="Walton J.D."/>
            <person name="Blanchette R.A."/>
            <person name="Henrissat B."/>
            <person name="Martin F."/>
            <person name="Cullen D."/>
            <person name="Hibbett D.S."/>
            <person name="Grigoriev I.V."/>
        </authorList>
    </citation>
    <scope>NUCLEOTIDE SEQUENCE [LARGE SCALE GENOMIC DNA]</scope>
    <source>
        <strain evidence="2">CBS 339.88</strain>
    </source>
</reference>
<dbReference type="EMBL" id="KL142375">
    <property type="protein sequence ID" value="KDR78393.1"/>
    <property type="molecule type" value="Genomic_DNA"/>
</dbReference>
<name>A0A067THE8_GALM3</name>
<sequence>MSNRGSLTAMVPDQWLWSTTQSREPIKPAGHCCSPRVSSFAAITHTRSQYHHCTLPMAPTTCSCKHDGDDHAFIRCGCQNDYPDGHAMHLNDDAFHHVWCLKCLKFCYKNPVCPVELPRTQIARLNKEFVQADAYVHFFTT</sequence>
<dbReference type="AlphaFoldDB" id="A0A067THE8"/>
<evidence type="ECO:0000313" key="1">
    <source>
        <dbReference type="EMBL" id="KDR78393.1"/>
    </source>
</evidence>
<protein>
    <submittedName>
        <fullName evidence="1">Uncharacterized protein</fullName>
    </submittedName>
</protein>
<dbReference type="Proteomes" id="UP000027222">
    <property type="component" value="Unassembled WGS sequence"/>
</dbReference>
<dbReference type="HOGENOM" id="CLU_1825437_0_0_1"/>
<dbReference type="OrthoDB" id="3010120at2759"/>
<accession>A0A067THE8</accession>
<proteinExistence type="predicted"/>
<keyword evidence="2" id="KW-1185">Reference proteome</keyword>
<organism evidence="1 2">
    <name type="scientific">Galerina marginata (strain CBS 339.88)</name>
    <dbReference type="NCBI Taxonomy" id="685588"/>
    <lineage>
        <taxon>Eukaryota</taxon>
        <taxon>Fungi</taxon>
        <taxon>Dikarya</taxon>
        <taxon>Basidiomycota</taxon>
        <taxon>Agaricomycotina</taxon>
        <taxon>Agaricomycetes</taxon>
        <taxon>Agaricomycetidae</taxon>
        <taxon>Agaricales</taxon>
        <taxon>Agaricineae</taxon>
        <taxon>Strophariaceae</taxon>
        <taxon>Galerina</taxon>
    </lineage>
</organism>